<dbReference type="GO" id="GO:0005886">
    <property type="term" value="C:plasma membrane"/>
    <property type="evidence" value="ECO:0007669"/>
    <property type="project" value="UniProtKB-SubCell"/>
</dbReference>
<dbReference type="SUPFAM" id="SSF103473">
    <property type="entry name" value="MFS general substrate transporter"/>
    <property type="match status" value="1"/>
</dbReference>
<evidence type="ECO:0000256" key="5">
    <source>
        <dbReference type="ARBA" id="ARBA00022989"/>
    </source>
</evidence>
<proteinExistence type="predicted"/>
<feature type="transmembrane region" description="Helical" evidence="7">
    <location>
        <begin position="77"/>
        <end position="97"/>
    </location>
</feature>
<dbReference type="Proteomes" id="UP000260759">
    <property type="component" value="Unassembled WGS sequence"/>
</dbReference>
<feature type="transmembrane region" description="Helical" evidence="7">
    <location>
        <begin position="103"/>
        <end position="121"/>
    </location>
</feature>
<evidence type="ECO:0000256" key="7">
    <source>
        <dbReference type="SAM" id="Phobius"/>
    </source>
</evidence>
<dbReference type="PANTHER" id="PTHR42718:SF46">
    <property type="entry name" value="BLR6921 PROTEIN"/>
    <property type="match status" value="1"/>
</dbReference>
<feature type="transmembrane region" description="Helical" evidence="7">
    <location>
        <begin position="257"/>
        <end position="275"/>
    </location>
</feature>
<keyword evidence="3" id="KW-1003">Cell membrane</keyword>
<comment type="subcellular location">
    <subcellularLocation>
        <location evidence="1">Cell membrane</location>
        <topology evidence="1">Multi-pass membrane protein</topology>
    </subcellularLocation>
</comment>
<organism evidence="9 10">
    <name type="scientific">Bacteroides uniformis</name>
    <dbReference type="NCBI Taxonomy" id="820"/>
    <lineage>
        <taxon>Bacteria</taxon>
        <taxon>Pseudomonadati</taxon>
        <taxon>Bacteroidota</taxon>
        <taxon>Bacteroidia</taxon>
        <taxon>Bacteroidales</taxon>
        <taxon>Bacteroidaceae</taxon>
        <taxon>Bacteroides</taxon>
    </lineage>
</organism>
<dbReference type="AlphaFoldDB" id="A0A3E5EZG9"/>
<gene>
    <name evidence="9" type="ORF">DXB37_09975</name>
</gene>
<evidence type="ECO:0000259" key="8">
    <source>
        <dbReference type="PROSITE" id="PS50850"/>
    </source>
</evidence>
<feature type="transmembrane region" description="Helical" evidence="7">
    <location>
        <begin position="287"/>
        <end position="307"/>
    </location>
</feature>
<keyword evidence="2" id="KW-0813">Transport</keyword>
<dbReference type="CDD" id="cd17321">
    <property type="entry name" value="MFS_MMR_MDR_like"/>
    <property type="match status" value="1"/>
</dbReference>
<evidence type="ECO:0000256" key="1">
    <source>
        <dbReference type="ARBA" id="ARBA00004651"/>
    </source>
</evidence>
<dbReference type="Pfam" id="PF07690">
    <property type="entry name" value="MFS_1"/>
    <property type="match status" value="1"/>
</dbReference>
<evidence type="ECO:0000313" key="9">
    <source>
        <dbReference type="EMBL" id="RGN94367.1"/>
    </source>
</evidence>
<evidence type="ECO:0000256" key="3">
    <source>
        <dbReference type="ARBA" id="ARBA00022475"/>
    </source>
</evidence>
<dbReference type="RefSeq" id="WP_117600379.1">
    <property type="nucleotide sequence ID" value="NZ_QSVA01000007.1"/>
</dbReference>
<feature type="transmembrane region" description="Helical" evidence="7">
    <location>
        <begin position="343"/>
        <end position="362"/>
    </location>
</feature>
<dbReference type="InterPro" id="IPR036259">
    <property type="entry name" value="MFS_trans_sf"/>
</dbReference>
<dbReference type="GO" id="GO:0022857">
    <property type="term" value="F:transmembrane transporter activity"/>
    <property type="evidence" value="ECO:0007669"/>
    <property type="project" value="InterPro"/>
</dbReference>
<feature type="transmembrane region" description="Helical" evidence="7">
    <location>
        <begin position="194"/>
        <end position="211"/>
    </location>
</feature>
<keyword evidence="5 7" id="KW-1133">Transmembrane helix</keyword>
<evidence type="ECO:0000256" key="6">
    <source>
        <dbReference type="ARBA" id="ARBA00023136"/>
    </source>
</evidence>
<feature type="transmembrane region" description="Helical" evidence="7">
    <location>
        <begin position="383"/>
        <end position="402"/>
    </location>
</feature>
<dbReference type="Gene3D" id="1.20.1720.10">
    <property type="entry name" value="Multidrug resistance protein D"/>
    <property type="match status" value="1"/>
</dbReference>
<feature type="transmembrane region" description="Helical" evidence="7">
    <location>
        <begin position="217"/>
        <end position="236"/>
    </location>
</feature>
<dbReference type="Gene3D" id="1.20.1250.20">
    <property type="entry name" value="MFS general substrate transporter like domains"/>
    <property type="match status" value="1"/>
</dbReference>
<evidence type="ECO:0000313" key="10">
    <source>
        <dbReference type="Proteomes" id="UP000260759"/>
    </source>
</evidence>
<keyword evidence="4 7" id="KW-0812">Transmembrane</keyword>
<evidence type="ECO:0000256" key="2">
    <source>
        <dbReference type="ARBA" id="ARBA00022448"/>
    </source>
</evidence>
<protein>
    <submittedName>
        <fullName evidence="9">MFS transporter</fullName>
    </submittedName>
</protein>
<dbReference type="PANTHER" id="PTHR42718">
    <property type="entry name" value="MAJOR FACILITATOR SUPERFAMILY MULTIDRUG TRANSPORTER MFSC"/>
    <property type="match status" value="1"/>
</dbReference>
<feature type="domain" description="Major facilitator superfamily (MFS) profile" evidence="8">
    <location>
        <begin position="8"/>
        <end position="439"/>
    </location>
</feature>
<evidence type="ECO:0000256" key="4">
    <source>
        <dbReference type="ARBA" id="ARBA00022692"/>
    </source>
</evidence>
<feature type="transmembrane region" description="Helical" evidence="7">
    <location>
        <begin position="414"/>
        <end position="437"/>
    </location>
</feature>
<dbReference type="InterPro" id="IPR011701">
    <property type="entry name" value="MFS"/>
</dbReference>
<dbReference type="PROSITE" id="PS50850">
    <property type="entry name" value="MFS"/>
    <property type="match status" value="1"/>
</dbReference>
<dbReference type="EMBL" id="QSVA01000007">
    <property type="protein sequence ID" value="RGN94367.1"/>
    <property type="molecule type" value="Genomic_DNA"/>
</dbReference>
<name>A0A3E5EZG9_BACUN</name>
<feature type="transmembrane region" description="Helical" evidence="7">
    <location>
        <begin position="133"/>
        <end position="158"/>
    </location>
</feature>
<reference evidence="9 10" key="1">
    <citation type="submission" date="2018-08" db="EMBL/GenBank/DDBJ databases">
        <title>A genome reference for cultivated species of the human gut microbiota.</title>
        <authorList>
            <person name="Zou Y."/>
            <person name="Xue W."/>
            <person name="Luo G."/>
        </authorList>
    </citation>
    <scope>NUCLEOTIDE SEQUENCE [LARGE SCALE GENOMIC DNA]</scope>
    <source>
        <strain evidence="9 10">OM03-4</strain>
    </source>
</reference>
<accession>A0A3E5EZG9</accession>
<comment type="caution">
    <text evidence="9">The sequence shown here is derived from an EMBL/GenBank/DDBJ whole genome shotgun (WGS) entry which is preliminary data.</text>
</comment>
<feature type="transmembrane region" description="Helical" evidence="7">
    <location>
        <begin position="50"/>
        <end position="70"/>
    </location>
</feature>
<feature type="transmembrane region" description="Helical" evidence="7">
    <location>
        <begin position="319"/>
        <end position="337"/>
    </location>
</feature>
<feature type="transmembrane region" description="Helical" evidence="7">
    <location>
        <begin position="164"/>
        <end position="182"/>
    </location>
</feature>
<feature type="transmembrane region" description="Helical" evidence="7">
    <location>
        <begin position="7"/>
        <end position="30"/>
    </location>
</feature>
<dbReference type="InterPro" id="IPR020846">
    <property type="entry name" value="MFS_dom"/>
</dbReference>
<keyword evidence="6 7" id="KW-0472">Membrane</keyword>
<sequence length="448" mass="48862">MNVKKQIILILILLSYFITAIDGSIVITGLTKIAEDLKLTHTTLSWVQNAYILAFGGFMLMGGSLGDTFGRKRMFNLSLLLFGIGSLGAGVAQNANYMIASRFLQGIGAAILAPTSLALIMDYFEDKERVKVVAWYGSISGLGLCIGLIVGGAITSYSSWRDGFLINIPIIAGMFFLSLKYLENENIKKFKFDLSGTLFSVTGVFCILYAIDGATQIIKWLVGGIVLLVIFVINESKSPMPIMPLRLFAESDRRNAYIARALLIAALMGYNFFISEWMQVEFHYTPLLTGCAFFPMTITTFIGAIKVPALICRYGNKRVLTFGFILLVLGFCCLLLSDKNSTYLYGIGIPMIFIGFGQGLAMSPLTNLGLINVEHKDAGAASGLVNISHQIGGALGLSTMVAASNGMDNISDRFHTGMIVALICIILALCCFTISWIKHISIHKKYII</sequence>